<proteinExistence type="predicted"/>
<comment type="caution">
    <text evidence="1">The sequence shown here is derived from an EMBL/GenBank/DDBJ whole genome shotgun (WGS) entry which is preliminary data.</text>
</comment>
<evidence type="ECO:0000313" key="2">
    <source>
        <dbReference type="Proteomes" id="UP000222531"/>
    </source>
</evidence>
<protein>
    <submittedName>
        <fullName evidence="1">Uncharacterized protein</fullName>
    </submittedName>
</protein>
<keyword evidence="2" id="KW-1185">Reference proteome</keyword>
<sequence length="138" mass="14509">MDPITLAAGTALVGAIATDGWVQVRETLVGLWRRASPEQADVIDAELVEARAQVLAARQAGEGDAEQVLAAAWQSRLQALLHANPAVAVELRQLLDTRLGGASASEEGVQSGVSVMRAEASGSGRVYQAGRDQHITER</sequence>
<name>A0A2G1XMC5_STRCJ</name>
<gene>
    <name evidence="1" type="ORF">BLA24_08915</name>
</gene>
<reference evidence="1 2" key="1">
    <citation type="journal article" date="2017" name="Biochemistry">
        <title>Identification of the Biosynthetic Pathway for the Antibiotic Bicyclomycin.</title>
        <authorList>
            <person name="Patteson J."/>
            <person name="Cai W."/>
            <person name="Johnson R.A."/>
            <person name="Santa Maria K."/>
            <person name="Li B."/>
        </authorList>
    </citation>
    <scope>NUCLEOTIDE SEQUENCE [LARGE SCALE GENOMIC DNA]</scope>
    <source>
        <strain evidence="1 2">ATCC 21532</strain>
    </source>
</reference>
<organism evidence="1 2">
    <name type="scientific">Streptomyces cinnamoneus</name>
    <name type="common">Streptoverticillium cinnamoneum</name>
    <dbReference type="NCBI Taxonomy" id="53446"/>
    <lineage>
        <taxon>Bacteria</taxon>
        <taxon>Bacillati</taxon>
        <taxon>Actinomycetota</taxon>
        <taxon>Actinomycetes</taxon>
        <taxon>Kitasatosporales</taxon>
        <taxon>Streptomycetaceae</taxon>
        <taxon>Streptomyces</taxon>
        <taxon>Streptomyces cinnamoneus group</taxon>
    </lineage>
</organism>
<accession>A0A2G1XMC5</accession>
<dbReference type="AlphaFoldDB" id="A0A2G1XMC5"/>
<dbReference type="RefSeq" id="WP_099198618.1">
    <property type="nucleotide sequence ID" value="NZ_NHZO01000093.1"/>
</dbReference>
<evidence type="ECO:0000313" key="1">
    <source>
        <dbReference type="EMBL" id="PHQ52289.1"/>
    </source>
</evidence>
<dbReference type="EMBL" id="NHZO01000093">
    <property type="protein sequence ID" value="PHQ52289.1"/>
    <property type="molecule type" value="Genomic_DNA"/>
</dbReference>
<dbReference type="OrthoDB" id="3383530at2"/>
<dbReference type="Proteomes" id="UP000222531">
    <property type="component" value="Unassembled WGS sequence"/>
</dbReference>